<feature type="transmembrane region" description="Helical" evidence="11">
    <location>
        <begin position="316"/>
        <end position="338"/>
    </location>
</feature>
<keyword evidence="2" id="KW-0813">Transport</keyword>
<evidence type="ECO:0000259" key="13">
    <source>
        <dbReference type="PROSITE" id="PS50929"/>
    </source>
</evidence>
<dbReference type="SUPFAM" id="SSF90123">
    <property type="entry name" value="ABC transporter transmembrane region"/>
    <property type="match status" value="2"/>
</dbReference>
<evidence type="ECO:0000256" key="2">
    <source>
        <dbReference type="ARBA" id="ARBA00022448"/>
    </source>
</evidence>
<dbReference type="CDD" id="cd18579">
    <property type="entry name" value="ABC_6TM_ABCC_D1"/>
    <property type="match status" value="1"/>
</dbReference>
<proteinExistence type="predicted"/>
<keyword evidence="8 11" id="KW-0472">Membrane</keyword>
<name>A0A7S4LI74_9EUGL</name>
<comment type="subcellular location">
    <subcellularLocation>
        <location evidence="1">Membrane</location>
        <topology evidence="1">Multi-pass membrane protein</topology>
    </subcellularLocation>
</comment>
<feature type="transmembrane region" description="Helical" evidence="11">
    <location>
        <begin position="548"/>
        <end position="570"/>
    </location>
</feature>
<keyword evidence="3 11" id="KW-0812">Transmembrane</keyword>
<dbReference type="PANTHER" id="PTHR24223">
    <property type="entry name" value="ATP-BINDING CASSETTE SUB-FAMILY C"/>
    <property type="match status" value="1"/>
</dbReference>
<dbReference type="GO" id="GO:0016020">
    <property type="term" value="C:membrane"/>
    <property type="evidence" value="ECO:0007669"/>
    <property type="project" value="UniProtKB-SubCell"/>
</dbReference>
<dbReference type="FunFam" id="1.20.1560.10:FF:000013">
    <property type="entry name" value="ABC transporter C family member 2"/>
    <property type="match status" value="1"/>
</dbReference>
<dbReference type="PROSITE" id="PS50929">
    <property type="entry name" value="ABC_TM1F"/>
    <property type="match status" value="2"/>
</dbReference>
<dbReference type="EMBL" id="HBJA01122008">
    <property type="protein sequence ID" value="CAE0830712.1"/>
    <property type="molecule type" value="Transcribed_RNA"/>
</dbReference>
<evidence type="ECO:0000256" key="1">
    <source>
        <dbReference type="ARBA" id="ARBA00004141"/>
    </source>
</evidence>
<dbReference type="Gene3D" id="1.20.1560.10">
    <property type="entry name" value="ABC transporter type 1, transmembrane domain"/>
    <property type="match status" value="2"/>
</dbReference>
<dbReference type="PROSITE" id="PS00211">
    <property type="entry name" value="ABC_TRANSPORTER_1"/>
    <property type="match status" value="2"/>
</dbReference>
<evidence type="ECO:0000259" key="12">
    <source>
        <dbReference type="PROSITE" id="PS50893"/>
    </source>
</evidence>
<dbReference type="InterPro" id="IPR017871">
    <property type="entry name" value="ABC_transporter-like_CS"/>
</dbReference>
<feature type="transmembrane region" description="Helical" evidence="11">
    <location>
        <begin position="438"/>
        <end position="457"/>
    </location>
</feature>
<dbReference type="GO" id="GO:0005524">
    <property type="term" value="F:ATP binding"/>
    <property type="evidence" value="ECO:0007669"/>
    <property type="project" value="UniProtKB-KW"/>
</dbReference>
<dbReference type="CDD" id="cd18580">
    <property type="entry name" value="ABC_6TM_ABCC_D2"/>
    <property type="match status" value="1"/>
</dbReference>
<feature type="transmembrane region" description="Helical" evidence="11">
    <location>
        <begin position="1039"/>
        <end position="1061"/>
    </location>
</feature>
<evidence type="ECO:0000256" key="6">
    <source>
        <dbReference type="ARBA" id="ARBA00022840"/>
    </source>
</evidence>
<feature type="transmembrane region" description="Helical" evidence="11">
    <location>
        <begin position="1081"/>
        <end position="1105"/>
    </location>
</feature>
<dbReference type="GO" id="GO:0016887">
    <property type="term" value="F:ATP hydrolysis activity"/>
    <property type="evidence" value="ECO:0007669"/>
    <property type="project" value="InterPro"/>
</dbReference>
<dbReference type="InterPro" id="IPR027417">
    <property type="entry name" value="P-loop_NTPase"/>
</dbReference>
<dbReference type="Pfam" id="PF00005">
    <property type="entry name" value="ABC_tran"/>
    <property type="match status" value="2"/>
</dbReference>
<reference evidence="14" key="1">
    <citation type="submission" date="2021-01" db="EMBL/GenBank/DDBJ databases">
        <authorList>
            <person name="Corre E."/>
            <person name="Pelletier E."/>
            <person name="Niang G."/>
            <person name="Scheremetjew M."/>
            <person name="Finn R."/>
            <person name="Kale V."/>
            <person name="Holt S."/>
            <person name="Cochrane G."/>
            <person name="Meng A."/>
            <person name="Brown T."/>
            <person name="Cohen L."/>
        </authorList>
    </citation>
    <scope>NUCLEOTIDE SEQUENCE</scope>
    <source>
        <strain evidence="14">CCMP1594</strain>
    </source>
</reference>
<feature type="coiled-coil region" evidence="9">
    <location>
        <begin position="685"/>
        <end position="719"/>
    </location>
</feature>
<keyword evidence="4" id="KW-0677">Repeat</keyword>
<evidence type="ECO:0000313" key="14">
    <source>
        <dbReference type="EMBL" id="CAE0830712.1"/>
    </source>
</evidence>
<protein>
    <recommendedName>
        <fullName evidence="15">ATP-dependent transporter ycf16</fullName>
    </recommendedName>
</protein>
<dbReference type="PROSITE" id="PS50893">
    <property type="entry name" value="ABC_TRANSPORTER_2"/>
    <property type="match status" value="2"/>
</dbReference>
<sequence>MSDPCGGTRFWYDDDIALCDQNLVLGTVRVVLLAAALLWGLCTARRRPKGYARVNTSPEDEDDDVGLVQELDGPEGGPAQTNWSTVAMACLSVVVVAAYGALVLLPVARGKPVQVKPYYTFVGDVMSLAAWAAVVVDAGVHACCRRRLGLGLRLWLVVELLCALMRARTEIDVLAGAKPAYEDDEGATWIRTLLAIPVLLMAAIALVEPRGPRGGLYDPRSAIPPDGAGAEPEGTAVTVESGTRRSGEGVASMLSYLVVGWVNPLLKAGSKVPLQQKMLFDLLGHDSPAVNAHRVRAMLQQELAANKKPSLWWIMFRMYAGIWWTSGLCLLGSTLMGFTAPILLNRMILYLENPSMTLTYGCILAAGIFAQSLVSGALQYHCDLMMSRMGMRSRSALTSLVYGKALRLAQPARVQFSDGQILNLMQVDSMRLANSVSVLHDCWVIPVTFVLCLYFLYQQIGFACFGAIFVMLLLSPANYLVMKIYLKYSRQTMERRDKRVKLLTEILEGIKIVKYFGWEHKMQARIQEARDDEVASIRINQYTISSAMFMWTVCPTMISVMSFGLFTWFGGQLTVAKAFTSISLFNILEAPVSLGPMIIQYMLELRISMTRLMDFMLADELHTHNSTNFPDDAPDGSYCRAPHGQQGFMVWIKDGSFRWREGKVGKEEQKTKKQSQIAKLQTRMKALTGAELEEVQGQVAALEEEVKEIDQQLEKCGDSLLLPIEGPPTIRNINLKVMSGTITCIVGKVGSGKSTVLSALLNEVSCESGRVFLGGKVAYCAQQPWITNATLRDNILWGEPYHEDRYKRAVWSCALEEDLKQMAGGQGDLTEIGEKGLNLSGGQKARIALARAVYADADVYLLDDVLSAVDPHVAAHLMEQCIRGVLHSKTRVLVTHHPRWLPVMDHIVAMEDGAIAMAGTYAEVVEQGLHAEDIKEEEEEKKEEGEGIDDAIGDVLDTLHPELSLPSEDLQGSFSRSLSAQSSGAASAKRARGASKGPRKAEEEEGPAQGRIVKDEDRETGAVALTIWALYVKTIGVPLFGFVLFLFIVVASGQVFGNWFLQYWSQQIKSPTNTHSSFYYLGIYGGILGGCAVIVYLRAITFVVASLRLARRIHDAAFWAVLRSPMAYFDTTIKGRITNRFSTDQQKVDLWLRGVMGYLMNTSIQGAASLLVVTITAPHVSVTFLFLAIFYVHAMNYFRRSNRELQRLDSQGASPLYGHFGETLSGVSTIRGFGAERNMREKNLQMLGGACGPSFYQAVLGCWLKIRLQMVASVIILGVAVVAVMAHSAGKENAALAGTLGLSLSYALNLTTHLSGIIFGFTTAETSLVALERLNAFALLPPEPPLALESDPQTEEWPTAGKVEFKKVVMQYREGLDPVLKGLSFKVAPGEKVGIVGRTGAGKSSLLVTLLRLVELKDGQIRIDGRPTSSVGLHALRCRIAIIPQEPVLFSGTLRFNLDPFERHTSDKLWATLADAKLKEFVESRSGGLDMTIEPNGQNLSVGQRQLVCMVRALLCDCKILLLDEATASVDHHTDRLIQATLRDLKGVTTLTIAHRINTILESDRVLVMDDGKAIEFDNPQALIARPGSVFGDIVAQYQADHDASNSSPRSP</sequence>
<dbReference type="SMART" id="SM00382">
    <property type="entry name" value="AAA"/>
    <property type="match status" value="2"/>
</dbReference>
<dbReference type="InterPro" id="IPR044746">
    <property type="entry name" value="ABCC_6TM_D1"/>
</dbReference>
<dbReference type="PANTHER" id="PTHR24223:SF330">
    <property type="entry name" value="ATP-BINDING CASSETTE SUB-FAMILY C MEMBER 10"/>
    <property type="match status" value="1"/>
</dbReference>
<dbReference type="FunFam" id="3.40.50.300:FF:000997">
    <property type="entry name" value="Multidrug resistance-associated protein 1"/>
    <property type="match status" value="1"/>
</dbReference>
<feature type="region of interest" description="Disordered" evidence="10">
    <location>
        <begin position="979"/>
        <end position="1013"/>
    </location>
</feature>
<accession>A0A7S4LI74</accession>
<dbReference type="Gene3D" id="3.40.50.300">
    <property type="entry name" value="P-loop containing nucleotide triphosphate hydrolases"/>
    <property type="match status" value="2"/>
</dbReference>
<keyword evidence="7 11" id="KW-1133">Transmembrane helix</keyword>
<feature type="transmembrane region" description="Helical" evidence="11">
    <location>
        <begin position="189"/>
        <end position="207"/>
    </location>
</feature>
<dbReference type="GO" id="GO:0140359">
    <property type="term" value="F:ABC-type transporter activity"/>
    <property type="evidence" value="ECO:0007669"/>
    <property type="project" value="InterPro"/>
</dbReference>
<feature type="transmembrane region" description="Helical" evidence="11">
    <location>
        <begin position="1270"/>
        <end position="1290"/>
    </location>
</feature>
<evidence type="ECO:0000256" key="8">
    <source>
        <dbReference type="ARBA" id="ARBA00023136"/>
    </source>
</evidence>
<evidence type="ECO:0008006" key="15">
    <source>
        <dbReference type="Google" id="ProtNLM"/>
    </source>
</evidence>
<feature type="domain" description="ABC transmembrane type-1" evidence="13">
    <location>
        <begin position="324"/>
        <end position="604"/>
    </location>
</feature>
<dbReference type="FunFam" id="1.20.1560.10:FF:000006">
    <property type="entry name" value="ATP-binding cassette, sub-family C (CFTR/MRP), member 9"/>
    <property type="match status" value="1"/>
</dbReference>
<feature type="transmembrane region" description="Helical" evidence="11">
    <location>
        <begin position="23"/>
        <end position="44"/>
    </location>
</feature>
<evidence type="ECO:0000256" key="10">
    <source>
        <dbReference type="SAM" id="MobiDB-lite"/>
    </source>
</evidence>
<dbReference type="InterPro" id="IPR044726">
    <property type="entry name" value="ABCC_6TM_D2"/>
</dbReference>
<dbReference type="InterPro" id="IPR003593">
    <property type="entry name" value="AAA+_ATPase"/>
</dbReference>
<evidence type="ECO:0000256" key="5">
    <source>
        <dbReference type="ARBA" id="ARBA00022741"/>
    </source>
</evidence>
<evidence type="ECO:0000256" key="4">
    <source>
        <dbReference type="ARBA" id="ARBA00022737"/>
    </source>
</evidence>
<feature type="compositionally biased region" description="Low complexity" evidence="10">
    <location>
        <begin position="979"/>
        <end position="988"/>
    </location>
</feature>
<keyword evidence="6" id="KW-0067">ATP-binding</keyword>
<dbReference type="FunFam" id="3.40.50.300:FF:000163">
    <property type="entry name" value="Multidrug resistance-associated protein member 4"/>
    <property type="match status" value="1"/>
</dbReference>
<dbReference type="SUPFAM" id="SSF52540">
    <property type="entry name" value="P-loop containing nucleoside triphosphate hydrolases"/>
    <property type="match status" value="2"/>
</dbReference>
<feature type="transmembrane region" description="Helical" evidence="11">
    <location>
        <begin position="358"/>
        <end position="382"/>
    </location>
</feature>
<dbReference type="CDD" id="cd03250">
    <property type="entry name" value="ABCC_MRP_domain1"/>
    <property type="match status" value="1"/>
</dbReference>
<dbReference type="InterPro" id="IPR036640">
    <property type="entry name" value="ABC1_TM_sf"/>
</dbReference>
<evidence type="ECO:0000256" key="7">
    <source>
        <dbReference type="ARBA" id="ARBA00022989"/>
    </source>
</evidence>
<feature type="transmembrane region" description="Helical" evidence="11">
    <location>
        <begin position="152"/>
        <end position="169"/>
    </location>
</feature>
<organism evidence="14">
    <name type="scientific">Eutreptiella gymnastica</name>
    <dbReference type="NCBI Taxonomy" id="73025"/>
    <lineage>
        <taxon>Eukaryota</taxon>
        <taxon>Discoba</taxon>
        <taxon>Euglenozoa</taxon>
        <taxon>Euglenida</taxon>
        <taxon>Spirocuta</taxon>
        <taxon>Euglenophyceae</taxon>
        <taxon>Eutreptiales</taxon>
        <taxon>Eutreptiaceae</taxon>
        <taxon>Eutreptiella</taxon>
    </lineage>
</organism>
<feature type="transmembrane region" description="Helical" evidence="11">
    <location>
        <begin position="1179"/>
        <end position="1198"/>
    </location>
</feature>
<feature type="domain" description="ABC transporter" evidence="12">
    <location>
        <begin position="706"/>
        <end position="937"/>
    </location>
</feature>
<feature type="transmembrane region" description="Helical" evidence="11">
    <location>
        <begin position="118"/>
        <end position="140"/>
    </location>
</feature>
<dbReference type="Pfam" id="PF00664">
    <property type="entry name" value="ABC_membrane"/>
    <property type="match status" value="2"/>
</dbReference>
<gene>
    <name evidence="14" type="ORF">EGYM00163_LOCUS41993</name>
</gene>
<dbReference type="InterPro" id="IPR003439">
    <property type="entry name" value="ABC_transporter-like_ATP-bd"/>
</dbReference>
<evidence type="ECO:0000256" key="9">
    <source>
        <dbReference type="SAM" id="Coils"/>
    </source>
</evidence>
<dbReference type="CDD" id="cd03244">
    <property type="entry name" value="ABCC_MRP_domain2"/>
    <property type="match status" value="1"/>
</dbReference>
<feature type="transmembrane region" description="Helical" evidence="11">
    <location>
        <begin position="86"/>
        <end position="106"/>
    </location>
</feature>
<dbReference type="InterPro" id="IPR011527">
    <property type="entry name" value="ABC1_TM_dom"/>
</dbReference>
<evidence type="ECO:0000256" key="11">
    <source>
        <dbReference type="SAM" id="Phobius"/>
    </source>
</evidence>
<feature type="domain" description="ABC transmembrane type-1" evidence="13">
    <location>
        <begin position="1042"/>
        <end position="1326"/>
    </location>
</feature>
<feature type="transmembrane region" description="Helical" evidence="11">
    <location>
        <begin position="463"/>
        <end position="486"/>
    </location>
</feature>
<keyword evidence="9" id="KW-0175">Coiled coil</keyword>
<dbReference type="InterPro" id="IPR050173">
    <property type="entry name" value="ABC_transporter_C-like"/>
</dbReference>
<evidence type="ECO:0000256" key="3">
    <source>
        <dbReference type="ARBA" id="ARBA00022692"/>
    </source>
</evidence>
<keyword evidence="5" id="KW-0547">Nucleotide-binding</keyword>
<feature type="domain" description="ABC transporter" evidence="12">
    <location>
        <begin position="1363"/>
        <end position="1596"/>
    </location>
</feature>